<reference evidence="14 15" key="1">
    <citation type="submission" date="2021-08" db="EMBL/GenBank/DDBJ databases">
        <title>Whole genome sequence of novel Actinomyces species strain MAS-1.</title>
        <authorList>
            <person name="Saito M."/>
            <person name="Kuwahara N."/>
            <person name="Takizawa T."/>
            <person name="Gotouda H."/>
            <person name="Ochiai T."/>
        </authorList>
    </citation>
    <scope>NUCLEOTIDE SEQUENCE [LARGE SCALE GENOMIC DNA]</scope>
    <source>
        <strain evidence="14 15">MAS-1</strain>
    </source>
</reference>
<dbReference type="SMART" id="SM01130">
    <property type="entry name" value="DHDPS"/>
    <property type="match status" value="1"/>
</dbReference>
<feature type="active site" description="Proton donor/acceptor" evidence="12">
    <location>
        <position position="140"/>
    </location>
</feature>
<dbReference type="PANTHER" id="PTHR12128:SF66">
    <property type="entry name" value="4-HYDROXY-2-OXOGLUTARATE ALDOLASE, MITOCHONDRIAL"/>
    <property type="match status" value="1"/>
</dbReference>
<dbReference type="Pfam" id="PF00701">
    <property type="entry name" value="DHDPS"/>
    <property type="match status" value="1"/>
</dbReference>
<dbReference type="Proteomes" id="UP000824496">
    <property type="component" value="Chromosome"/>
</dbReference>
<feature type="active site" description="Schiff-base intermediate with substrate" evidence="12">
    <location>
        <position position="168"/>
    </location>
</feature>
<evidence type="ECO:0000256" key="11">
    <source>
        <dbReference type="ARBA" id="ARBA00047836"/>
    </source>
</evidence>
<gene>
    <name evidence="12 14" type="primary">dapA</name>
    <name evidence="14" type="ORF">MANAM107_01290</name>
</gene>
<keyword evidence="9 12" id="KW-0456">Lyase</keyword>
<keyword evidence="10 12" id="KW-0704">Schiff base</keyword>
<proteinExistence type="inferred from homology"/>
<keyword evidence="5 12" id="KW-0963">Cytoplasm</keyword>
<protein>
    <recommendedName>
        <fullName evidence="4 12">4-hydroxy-tetrahydrodipicolinate synthase</fullName>
        <shortName evidence="12">HTPA synthase</shortName>
        <ecNumber evidence="4 12">4.3.3.7</ecNumber>
    </recommendedName>
</protein>
<evidence type="ECO:0000313" key="15">
    <source>
        <dbReference type="Proteomes" id="UP000824496"/>
    </source>
</evidence>
<evidence type="ECO:0000256" key="13">
    <source>
        <dbReference type="PIRNR" id="PIRNR001365"/>
    </source>
</evidence>
<comment type="caution">
    <text evidence="12">Was originally thought to be a dihydrodipicolinate synthase (DHDPS), catalyzing the condensation of (S)-aspartate-beta-semialdehyde [(S)-ASA] and pyruvate to dihydrodipicolinate (DHDP). However, it was shown in E.coli that the product of the enzymatic reaction is not dihydrodipicolinate but in fact (4S)-4-hydroxy-2,3,4,5-tetrahydro-(2S)-dipicolinic acid (HTPA), and that the consecutive dehydration reaction leading to DHDP is not spontaneous but catalyzed by DapB.</text>
</comment>
<comment type="similarity">
    <text evidence="3 12 13">Belongs to the DapA family.</text>
</comment>
<keyword evidence="7 12" id="KW-0220">Diaminopimelate biosynthesis</keyword>
<dbReference type="InterPro" id="IPR013785">
    <property type="entry name" value="Aldolase_TIM"/>
</dbReference>
<dbReference type="EC" id="4.3.3.7" evidence="4 12"/>
<evidence type="ECO:0000256" key="12">
    <source>
        <dbReference type="HAMAP-Rule" id="MF_00418"/>
    </source>
</evidence>
<evidence type="ECO:0000256" key="2">
    <source>
        <dbReference type="ARBA" id="ARBA00005120"/>
    </source>
</evidence>
<name>A0ABN6K124_9ACTO</name>
<keyword evidence="8 12" id="KW-0457">Lysine biosynthesis</keyword>
<dbReference type="SUPFAM" id="SSF51569">
    <property type="entry name" value="Aldolase"/>
    <property type="match status" value="1"/>
</dbReference>
<dbReference type="InterPro" id="IPR020625">
    <property type="entry name" value="Schiff_base-form_aldolases_AS"/>
</dbReference>
<evidence type="ECO:0000256" key="10">
    <source>
        <dbReference type="ARBA" id="ARBA00023270"/>
    </source>
</evidence>
<sequence>MSAVPSRSFGSVGVAMVTPFTPDGELDIPAAQALALSLVEDGADMILLSGTTGEAPTTHLPEKQELIREVKDALAGRAMVMAGAGSNDTAHAVRNGVGSQEAGAEGLLINAPYYNRPSQEGVYRHIMAVVEATDLPVMVYDIPGRTGVRIEDGTLARMAEHERILAVKDATGDVEQGFERMEATGLEYYSGDDGLNFAWLAHGASGVVSVAAHADAHSWREMIAEVDDGDLAGARAVAQRMRPLVRALMGGGQGAVMAKEALLLQGRIPCAELRLPLVRADAEEIEALRATLEDCGLL</sequence>
<dbReference type="CDD" id="cd00950">
    <property type="entry name" value="DHDPS"/>
    <property type="match status" value="1"/>
</dbReference>
<comment type="subunit">
    <text evidence="12">Homotetramer; dimer of dimers.</text>
</comment>
<comment type="pathway">
    <text evidence="2 12">Amino-acid biosynthesis; L-lysine biosynthesis via DAP pathway; (S)-tetrahydrodipicolinate from L-aspartate: step 3/4.</text>
</comment>
<evidence type="ECO:0000256" key="3">
    <source>
        <dbReference type="ARBA" id="ARBA00007592"/>
    </source>
</evidence>
<dbReference type="InterPro" id="IPR002220">
    <property type="entry name" value="DapA-like"/>
</dbReference>
<feature type="site" description="Part of a proton relay during catalysis" evidence="12">
    <location>
        <position position="114"/>
    </location>
</feature>
<dbReference type="PIRSF" id="PIRSF001365">
    <property type="entry name" value="DHDPS"/>
    <property type="match status" value="1"/>
</dbReference>
<organism evidence="14 15">
    <name type="scientific">Actinomyces capricornis</name>
    <dbReference type="NCBI Taxonomy" id="2755559"/>
    <lineage>
        <taxon>Bacteria</taxon>
        <taxon>Bacillati</taxon>
        <taxon>Actinomycetota</taxon>
        <taxon>Actinomycetes</taxon>
        <taxon>Actinomycetales</taxon>
        <taxon>Actinomycetaceae</taxon>
        <taxon>Actinomyces</taxon>
    </lineage>
</organism>
<dbReference type="PRINTS" id="PR00146">
    <property type="entry name" value="DHPICSNTHASE"/>
</dbReference>
<evidence type="ECO:0000256" key="7">
    <source>
        <dbReference type="ARBA" id="ARBA00022915"/>
    </source>
</evidence>
<evidence type="ECO:0000256" key="9">
    <source>
        <dbReference type="ARBA" id="ARBA00023239"/>
    </source>
</evidence>
<evidence type="ECO:0000256" key="5">
    <source>
        <dbReference type="ARBA" id="ARBA00022490"/>
    </source>
</evidence>
<evidence type="ECO:0000256" key="6">
    <source>
        <dbReference type="ARBA" id="ARBA00022605"/>
    </source>
</evidence>
<evidence type="ECO:0000256" key="8">
    <source>
        <dbReference type="ARBA" id="ARBA00023154"/>
    </source>
</evidence>
<dbReference type="Gene3D" id="3.20.20.70">
    <property type="entry name" value="Aldolase class I"/>
    <property type="match status" value="1"/>
</dbReference>
<dbReference type="EMBL" id="AP025017">
    <property type="protein sequence ID" value="BDA63295.1"/>
    <property type="molecule type" value="Genomic_DNA"/>
</dbReference>
<evidence type="ECO:0000256" key="4">
    <source>
        <dbReference type="ARBA" id="ARBA00012086"/>
    </source>
</evidence>
<dbReference type="RefSeq" id="WP_223909798.1">
    <property type="nucleotide sequence ID" value="NZ_AP025017.1"/>
</dbReference>
<dbReference type="PANTHER" id="PTHR12128">
    <property type="entry name" value="DIHYDRODIPICOLINATE SYNTHASE"/>
    <property type="match status" value="1"/>
</dbReference>
<evidence type="ECO:0000256" key="1">
    <source>
        <dbReference type="ARBA" id="ARBA00003294"/>
    </source>
</evidence>
<dbReference type="InterPro" id="IPR005263">
    <property type="entry name" value="DapA"/>
</dbReference>
<feature type="binding site" evidence="12">
    <location>
        <position position="208"/>
    </location>
    <ligand>
        <name>pyruvate</name>
        <dbReference type="ChEBI" id="CHEBI:15361"/>
    </ligand>
</feature>
<keyword evidence="15" id="KW-1185">Reference proteome</keyword>
<comment type="subcellular location">
    <subcellularLocation>
        <location evidence="12">Cytoplasm</location>
    </subcellularLocation>
</comment>
<feature type="site" description="Part of a proton relay during catalysis" evidence="12">
    <location>
        <position position="51"/>
    </location>
</feature>
<comment type="catalytic activity">
    <reaction evidence="11 12">
        <text>L-aspartate 4-semialdehyde + pyruvate = (2S,4S)-4-hydroxy-2,3,4,5-tetrahydrodipicolinate + H2O + H(+)</text>
        <dbReference type="Rhea" id="RHEA:34171"/>
        <dbReference type="ChEBI" id="CHEBI:15361"/>
        <dbReference type="ChEBI" id="CHEBI:15377"/>
        <dbReference type="ChEBI" id="CHEBI:15378"/>
        <dbReference type="ChEBI" id="CHEBI:67139"/>
        <dbReference type="ChEBI" id="CHEBI:537519"/>
        <dbReference type="EC" id="4.3.3.7"/>
    </reaction>
</comment>
<accession>A0ABN6K124</accession>
<dbReference type="NCBIfam" id="TIGR00674">
    <property type="entry name" value="dapA"/>
    <property type="match status" value="1"/>
</dbReference>
<keyword evidence="6 12" id="KW-0028">Amino-acid biosynthesis</keyword>
<evidence type="ECO:0000313" key="14">
    <source>
        <dbReference type="EMBL" id="BDA63295.1"/>
    </source>
</evidence>
<dbReference type="PROSITE" id="PS00666">
    <property type="entry name" value="DHDPS_2"/>
    <property type="match status" value="1"/>
</dbReference>
<comment type="function">
    <text evidence="1 12">Catalyzes the condensation of (S)-aspartate-beta-semialdehyde [(S)-ASA] and pyruvate to 4-hydroxy-tetrahydrodipicolinate (HTPA).</text>
</comment>
<dbReference type="HAMAP" id="MF_00418">
    <property type="entry name" value="DapA"/>
    <property type="match status" value="1"/>
</dbReference>
<feature type="binding site" evidence="12">
    <location>
        <position position="52"/>
    </location>
    <ligand>
        <name>pyruvate</name>
        <dbReference type="ChEBI" id="CHEBI:15361"/>
    </ligand>
</feature>